<evidence type="ECO:0000259" key="7">
    <source>
        <dbReference type="PROSITE" id="PS50157"/>
    </source>
</evidence>
<dbReference type="InterPro" id="IPR050688">
    <property type="entry name" value="Zinc_finger/UBP_domain"/>
</dbReference>
<keyword evidence="4" id="KW-0862">Zinc</keyword>
<feature type="non-terminal residue" evidence="8">
    <location>
        <position position="1"/>
    </location>
</feature>
<keyword evidence="2" id="KW-0677">Repeat</keyword>
<dbReference type="GO" id="GO:0005634">
    <property type="term" value="C:nucleus"/>
    <property type="evidence" value="ECO:0007669"/>
    <property type="project" value="TreeGrafter"/>
</dbReference>
<organism evidence="8">
    <name type="scientific">Aedes albopictus</name>
    <name type="common">Asian tiger mosquito</name>
    <name type="synonym">Stegomyia albopicta</name>
    <dbReference type="NCBI Taxonomy" id="7160"/>
    <lineage>
        <taxon>Eukaryota</taxon>
        <taxon>Metazoa</taxon>
        <taxon>Ecdysozoa</taxon>
        <taxon>Arthropoda</taxon>
        <taxon>Hexapoda</taxon>
        <taxon>Insecta</taxon>
        <taxon>Pterygota</taxon>
        <taxon>Neoptera</taxon>
        <taxon>Endopterygota</taxon>
        <taxon>Diptera</taxon>
        <taxon>Nematocera</taxon>
        <taxon>Culicoidea</taxon>
        <taxon>Culicidae</taxon>
        <taxon>Culicinae</taxon>
        <taxon>Aedini</taxon>
        <taxon>Aedes</taxon>
        <taxon>Stegomyia</taxon>
    </lineage>
</organism>
<evidence type="ECO:0000256" key="5">
    <source>
        <dbReference type="PROSITE-ProRule" id="PRU00042"/>
    </source>
</evidence>
<proteinExistence type="evidence at transcript level"/>
<evidence type="ECO:0000256" key="1">
    <source>
        <dbReference type="ARBA" id="ARBA00022723"/>
    </source>
</evidence>
<evidence type="ECO:0000256" key="3">
    <source>
        <dbReference type="ARBA" id="ARBA00022771"/>
    </source>
</evidence>
<evidence type="ECO:0000313" key="8">
    <source>
        <dbReference type="EMBL" id="JAC08588.1"/>
    </source>
</evidence>
<dbReference type="AlphaFoldDB" id="A0A023EGW5"/>
<reference evidence="8" key="1">
    <citation type="journal article" date="2014" name="PLoS Negl. Trop. Dis.">
        <title>Identification and characterization of seminal fluid proteins in the Asian tiger mosquito, Aedes albopictus.</title>
        <authorList>
            <person name="Boes K.E."/>
            <person name="Ribeiro J.M."/>
            <person name="Wong A."/>
            <person name="Harrington L.C."/>
            <person name="Wolfner M.F."/>
            <person name="Sirot L.K."/>
        </authorList>
    </citation>
    <scope>NUCLEOTIDE SEQUENCE</scope>
    <source>
        <tissue evidence="8">Reproductive organs</tissue>
    </source>
</reference>
<accession>A0A023EGW5</accession>
<dbReference type="EMBL" id="GAPW01005010">
    <property type="protein sequence ID" value="JAC08588.1"/>
    <property type="molecule type" value="mRNA"/>
</dbReference>
<dbReference type="PROSITE" id="PS50157">
    <property type="entry name" value="ZINC_FINGER_C2H2_2"/>
    <property type="match status" value="2"/>
</dbReference>
<dbReference type="InterPro" id="IPR013087">
    <property type="entry name" value="Znf_C2H2_type"/>
</dbReference>
<evidence type="ECO:0000256" key="4">
    <source>
        <dbReference type="ARBA" id="ARBA00022833"/>
    </source>
</evidence>
<dbReference type="Pfam" id="PF00096">
    <property type="entry name" value="zf-C2H2"/>
    <property type="match status" value="3"/>
</dbReference>
<evidence type="ECO:0000256" key="2">
    <source>
        <dbReference type="ARBA" id="ARBA00022737"/>
    </source>
</evidence>
<keyword evidence="1" id="KW-0479">Metal-binding</keyword>
<dbReference type="PANTHER" id="PTHR24403">
    <property type="entry name" value="ZINC FINGER PROTEIN"/>
    <property type="match status" value="1"/>
</dbReference>
<dbReference type="VEuPathDB" id="VectorBase:AALFPA_062990"/>
<sequence length="175" mass="20504">VHMGTHKKRSLQSEEMDEADMEKLLAGDPFECELCPKMYHFQHDLLRHMRNVHNFKKHTTLGLENHQRSPLDKRKSDDIVDAVYPFKCTVCRKVYKKKALLVKHIKKIRAKMAFKCSVCNERFYSRDLLEKHFKDAIHAEDSTQDTGNNAESSMDSNDMFEAEEIKVEIQSDDDD</sequence>
<dbReference type="SUPFAM" id="SSF57667">
    <property type="entry name" value="beta-beta-alpha zinc fingers"/>
    <property type="match status" value="2"/>
</dbReference>
<feature type="domain" description="C2H2-type" evidence="7">
    <location>
        <begin position="30"/>
        <end position="58"/>
    </location>
</feature>
<keyword evidence="3 5" id="KW-0863">Zinc-finger</keyword>
<name>A0A023EGW5_AEDAL</name>
<protein>
    <submittedName>
        <fullName evidence="8">Putative zinc finger protein</fullName>
    </submittedName>
</protein>
<evidence type="ECO:0000256" key="6">
    <source>
        <dbReference type="SAM" id="MobiDB-lite"/>
    </source>
</evidence>
<dbReference type="InterPro" id="IPR036236">
    <property type="entry name" value="Znf_C2H2_sf"/>
</dbReference>
<dbReference type="Gene3D" id="3.30.160.60">
    <property type="entry name" value="Classic Zinc Finger"/>
    <property type="match status" value="2"/>
</dbReference>
<dbReference type="SMART" id="SM00355">
    <property type="entry name" value="ZnF_C2H2"/>
    <property type="match status" value="3"/>
</dbReference>
<dbReference type="GO" id="GO:0045944">
    <property type="term" value="P:positive regulation of transcription by RNA polymerase II"/>
    <property type="evidence" value="ECO:0007669"/>
    <property type="project" value="TreeGrafter"/>
</dbReference>
<dbReference type="GO" id="GO:0008270">
    <property type="term" value="F:zinc ion binding"/>
    <property type="evidence" value="ECO:0007669"/>
    <property type="project" value="UniProtKB-KW"/>
</dbReference>
<dbReference type="VEuPathDB" id="VectorBase:AALC636_006685"/>
<feature type="domain" description="C2H2-type" evidence="7">
    <location>
        <begin position="114"/>
        <end position="143"/>
    </location>
</feature>
<dbReference type="PROSITE" id="PS00028">
    <property type="entry name" value="ZINC_FINGER_C2H2_1"/>
    <property type="match status" value="2"/>
</dbReference>
<dbReference type="PANTHER" id="PTHR24403:SF67">
    <property type="entry name" value="FI01116P-RELATED"/>
    <property type="match status" value="1"/>
</dbReference>
<feature type="region of interest" description="Disordered" evidence="6">
    <location>
        <begin position="140"/>
        <end position="175"/>
    </location>
</feature>
<feature type="compositionally biased region" description="Polar residues" evidence="6">
    <location>
        <begin position="144"/>
        <end position="156"/>
    </location>
</feature>